<accession>A0A9P0TZE8</accession>
<dbReference type="InterPro" id="IPR025927">
    <property type="entry name" value="Znf_KANL2-like"/>
</dbReference>
<reference evidence="16" key="1">
    <citation type="submission" date="2022-05" db="EMBL/GenBank/DDBJ databases">
        <authorList>
            <person name="Okamura Y."/>
        </authorList>
    </citation>
    <scope>NUCLEOTIDE SEQUENCE</scope>
</reference>
<evidence type="ECO:0000256" key="9">
    <source>
        <dbReference type="ARBA" id="ARBA00023242"/>
    </source>
</evidence>
<organism evidence="16 17">
    <name type="scientific">Pieris brassicae</name>
    <name type="common">White butterfly</name>
    <name type="synonym">Large white butterfly</name>
    <dbReference type="NCBI Taxonomy" id="7116"/>
    <lineage>
        <taxon>Eukaryota</taxon>
        <taxon>Metazoa</taxon>
        <taxon>Ecdysozoa</taxon>
        <taxon>Arthropoda</taxon>
        <taxon>Hexapoda</taxon>
        <taxon>Insecta</taxon>
        <taxon>Pterygota</taxon>
        <taxon>Neoptera</taxon>
        <taxon>Endopterygota</taxon>
        <taxon>Lepidoptera</taxon>
        <taxon>Glossata</taxon>
        <taxon>Ditrysia</taxon>
        <taxon>Papilionoidea</taxon>
        <taxon>Pieridae</taxon>
        <taxon>Pierinae</taxon>
        <taxon>Pieris</taxon>
    </lineage>
</organism>
<feature type="domain" description="KANL2-like probable zinc-finger" evidence="15">
    <location>
        <begin position="87"/>
        <end position="146"/>
    </location>
</feature>
<evidence type="ECO:0000256" key="5">
    <source>
        <dbReference type="ARBA" id="ARBA00022553"/>
    </source>
</evidence>
<dbReference type="InterPro" id="IPR026316">
    <property type="entry name" value="NSL2"/>
</dbReference>
<evidence type="ECO:0000256" key="2">
    <source>
        <dbReference type="ARBA" id="ARBA00004173"/>
    </source>
</evidence>
<evidence type="ECO:0000256" key="10">
    <source>
        <dbReference type="ARBA" id="ARBA00032947"/>
    </source>
</evidence>
<evidence type="ECO:0000256" key="3">
    <source>
        <dbReference type="ARBA" id="ARBA00015508"/>
    </source>
</evidence>
<evidence type="ECO:0000313" key="17">
    <source>
        <dbReference type="Proteomes" id="UP001152562"/>
    </source>
</evidence>
<keyword evidence="5" id="KW-0597">Phosphoprotein</keyword>
<name>A0A9P0TZE8_PIEBR</name>
<comment type="function">
    <text evidence="12">Non-catalytic component of the NSL histone acetyltransferase complex, a multiprotein complex that mediates histone H4 acetylation at 'Lys-5'- and 'Lys-8' (H4K5ac and H4K8ac) at transcription start sites and promotes transcription initiation. Required for NSL complex stability and for transcription of intraciliary transport genes in both ciliated and non-ciliated cells by regulating histone H4 acetylation at 'Lys-5'- and 'Lys-12' (H4K5ac and H4K12ac). This is necessary for cilium assembly in ciliated cells and for organization of the microtubule cytoskeleton in non-ciliated cells. Required within the NSL complex to maintain nuclear architecture stability by promoting KAT8-mediated acetylation of lamin LMNA.</text>
</comment>
<comment type="caution">
    <text evidence="16">The sequence shown here is derived from an EMBL/GenBank/DDBJ whole genome shotgun (WGS) entry which is preliminary data.</text>
</comment>
<feature type="compositionally biased region" description="Basic and acidic residues" evidence="14">
    <location>
        <begin position="458"/>
        <end position="471"/>
    </location>
</feature>
<evidence type="ECO:0000256" key="12">
    <source>
        <dbReference type="ARBA" id="ARBA00093359"/>
    </source>
</evidence>
<evidence type="ECO:0000256" key="1">
    <source>
        <dbReference type="ARBA" id="ARBA00004123"/>
    </source>
</evidence>
<evidence type="ECO:0000256" key="8">
    <source>
        <dbReference type="ARBA" id="ARBA00023128"/>
    </source>
</evidence>
<evidence type="ECO:0000256" key="13">
    <source>
        <dbReference type="ARBA" id="ARBA00093543"/>
    </source>
</evidence>
<feature type="region of interest" description="Disordered" evidence="14">
    <location>
        <begin position="458"/>
        <end position="498"/>
    </location>
</feature>
<dbReference type="GO" id="GO:0005634">
    <property type="term" value="C:nucleus"/>
    <property type="evidence" value="ECO:0007669"/>
    <property type="project" value="UniProtKB-SubCell"/>
</dbReference>
<sequence length="498" mass="55577">MLLIHKDNRKHLIQHNIRISALNSSMMSQSPQLHLPKVRMLSRGGRSIKITNVKSIKPPDAELMKKQEEEKLRVELQKEIASRYRTCGHQKYECLLPVLGGRAFCAQHILDDSTAPYQQCAHVNSQGRRCPAPAPKVDYSVCFEHARAALLSRQRSAAPPPPVTTTETLLNQLQHYIRPERTRTTSCASSVSVVSDPADNEITSHSVDPFKEIEATVVNSAVSSNIMECASASESDCDSIELNEDITDLLSDTEDAPCEDQPLWRAGVFTAEEAVSEAKSVLKLLKEAYVGQMEKLRISLQIGRLQYLRTLKAEKELYCSINTQSKSGPQTVRERRQIRKLKAYASYHRKYRSEAILAKKLQKKRAKVNEIPTNRGNPQQGRCSFTEGGVRCSTHTLPATKHCLKHILHDRHQVLFKQCNDQRGGVACREPIAKLPLASNACRYHTGPPVYATFTLKKDETDSDADSHSSSESDDELPSPRKSAPAVASGLVDVMGYE</sequence>
<evidence type="ECO:0000313" key="16">
    <source>
        <dbReference type="EMBL" id="CAH4039064.1"/>
    </source>
</evidence>
<dbReference type="Pfam" id="PF13891">
    <property type="entry name" value="zf-C3HC3H_KANSL2"/>
    <property type="match status" value="2"/>
</dbReference>
<evidence type="ECO:0000256" key="4">
    <source>
        <dbReference type="ARBA" id="ARBA00022499"/>
    </source>
</evidence>
<dbReference type="EMBL" id="CALOZG010000087">
    <property type="protein sequence ID" value="CAH4039064.1"/>
    <property type="molecule type" value="Genomic_DNA"/>
</dbReference>
<comment type="subcellular location">
    <subcellularLocation>
        <location evidence="2">Mitochondrion</location>
    </subcellularLocation>
    <subcellularLocation>
        <location evidence="1">Nucleus</location>
    </subcellularLocation>
</comment>
<dbReference type="PANTHER" id="PTHR13453:SF1">
    <property type="entry name" value="KAT8 REGULATORY NSL COMPLEX SUBUNIT 2"/>
    <property type="match status" value="1"/>
</dbReference>
<dbReference type="GO" id="GO:0044545">
    <property type="term" value="C:NSL complex"/>
    <property type="evidence" value="ECO:0007669"/>
    <property type="project" value="TreeGrafter"/>
</dbReference>
<keyword evidence="9" id="KW-0539">Nucleus</keyword>
<keyword evidence="17" id="KW-1185">Reference proteome</keyword>
<evidence type="ECO:0000256" key="14">
    <source>
        <dbReference type="SAM" id="MobiDB-lite"/>
    </source>
</evidence>
<evidence type="ECO:0000259" key="15">
    <source>
        <dbReference type="Pfam" id="PF13891"/>
    </source>
</evidence>
<evidence type="ECO:0000256" key="7">
    <source>
        <dbReference type="ARBA" id="ARBA00022853"/>
    </source>
</evidence>
<evidence type="ECO:0000256" key="11">
    <source>
        <dbReference type="ARBA" id="ARBA00033378"/>
    </source>
</evidence>
<dbReference type="GO" id="GO:0006325">
    <property type="term" value="P:chromatin organization"/>
    <property type="evidence" value="ECO:0007669"/>
    <property type="project" value="UniProtKB-KW"/>
</dbReference>
<proteinExistence type="predicted"/>
<keyword evidence="6" id="KW-0832">Ubl conjugation</keyword>
<dbReference type="GO" id="GO:0005739">
    <property type="term" value="C:mitochondrion"/>
    <property type="evidence" value="ECO:0007669"/>
    <property type="project" value="UniProtKB-SubCell"/>
</dbReference>
<gene>
    <name evidence="16" type="ORF">PIBRA_LOCUS14525</name>
</gene>
<dbReference type="PANTHER" id="PTHR13453">
    <property type="entry name" value="KAT8 REGULATORY NSL COMPLEX SUBUNIT 2"/>
    <property type="match status" value="1"/>
</dbReference>
<keyword evidence="4" id="KW-1017">Isopeptide bond</keyword>
<protein>
    <recommendedName>
        <fullName evidence="3">KAT8 regulatory NSL complex subunit 2</fullName>
    </recommendedName>
    <alternativeName>
        <fullName evidence="11">NSL complex protein NSL2</fullName>
    </alternativeName>
    <alternativeName>
        <fullName evidence="10">Non-specific lethal 2 homolog</fullName>
    </alternativeName>
</protein>
<feature type="domain" description="KANL2-like probable zinc-finger" evidence="15">
    <location>
        <begin position="383"/>
        <end position="446"/>
    </location>
</feature>
<keyword evidence="7" id="KW-0156">Chromatin regulator</keyword>
<dbReference type="AlphaFoldDB" id="A0A9P0TZE8"/>
<comment type="subunit">
    <text evidence="13">Component of the NSL complex at least composed of KAT8/MOF, KANSL1, KANSL2, KANSL3, MCRS1, PHF20, OGT1/OGT, WDR5 and HCFC1.</text>
</comment>
<evidence type="ECO:0000256" key="6">
    <source>
        <dbReference type="ARBA" id="ARBA00022843"/>
    </source>
</evidence>
<dbReference type="Proteomes" id="UP001152562">
    <property type="component" value="Unassembled WGS sequence"/>
</dbReference>
<keyword evidence="8" id="KW-0496">Mitochondrion</keyword>